<reference evidence="4" key="1">
    <citation type="submission" date="2018-09" db="EMBL/GenBank/DDBJ databases">
        <authorList>
            <person name="Tuo L."/>
        </authorList>
    </citation>
    <scope>NUCLEOTIDE SEQUENCE [LARGE SCALE GENOMIC DNA]</scope>
    <source>
        <strain evidence="4">M2BS4Y-1</strain>
    </source>
</reference>
<protein>
    <submittedName>
        <fullName evidence="3">Uncharacterized protein</fullName>
    </submittedName>
</protein>
<name>A0A3A1WI20_9HYPH</name>
<keyword evidence="2" id="KW-0812">Transmembrane</keyword>
<keyword evidence="2" id="KW-0472">Membrane</keyword>
<evidence type="ECO:0000256" key="1">
    <source>
        <dbReference type="SAM" id="MobiDB-lite"/>
    </source>
</evidence>
<comment type="caution">
    <text evidence="3">The sequence shown here is derived from an EMBL/GenBank/DDBJ whole genome shotgun (WGS) entry which is preliminary data.</text>
</comment>
<evidence type="ECO:0000313" key="4">
    <source>
        <dbReference type="Proteomes" id="UP000265750"/>
    </source>
</evidence>
<feature type="region of interest" description="Disordered" evidence="1">
    <location>
        <begin position="1"/>
        <end position="40"/>
    </location>
</feature>
<keyword evidence="2" id="KW-1133">Transmembrane helix</keyword>
<evidence type="ECO:0000313" key="3">
    <source>
        <dbReference type="EMBL" id="RIY00234.1"/>
    </source>
</evidence>
<dbReference type="EMBL" id="QYRN01000006">
    <property type="protein sequence ID" value="RIY00234.1"/>
    <property type="molecule type" value="Genomic_DNA"/>
</dbReference>
<gene>
    <name evidence="3" type="ORF">D3218_13190</name>
</gene>
<dbReference type="AlphaFoldDB" id="A0A3A1WI20"/>
<sequence length="103" mass="11541">MTNEGDPPRRQGGRMIHDGSNVPQVGRGDPFYPPNPGAVQWLDEDDREKVESLIRMEPDLAQMVQARRSWALVLATLKTIAVWLTAMSGGLLVMRELLKAMQQ</sequence>
<keyword evidence="4" id="KW-1185">Reference proteome</keyword>
<dbReference type="RefSeq" id="WP_119540544.1">
    <property type="nucleotide sequence ID" value="NZ_QYRN01000006.1"/>
</dbReference>
<dbReference type="OrthoDB" id="9921742at2"/>
<feature type="transmembrane region" description="Helical" evidence="2">
    <location>
        <begin position="70"/>
        <end position="94"/>
    </location>
</feature>
<accession>A0A3A1WI20</accession>
<evidence type="ECO:0000256" key="2">
    <source>
        <dbReference type="SAM" id="Phobius"/>
    </source>
</evidence>
<dbReference type="Proteomes" id="UP000265750">
    <property type="component" value="Unassembled WGS sequence"/>
</dbReference>
<organism evidence="3 4">
    <name type="scientific">Aureimonas flava</name>
    <dbReference type="NCBI Taxonomy" id="2320271"/>
    <lineage>
        <taxon>Bacteria</taxon>
        <taxon>Pseudomonadati</taxon>
        <taxon>Pseudomonadota</taxon>
        <taxon>Alphaproteobacteria</taxon>
        <taxon>Hyphomicrobiales</taxon>
        <taxon>Aurantimonadaceae</taxon>
        <taxon>Aureimonas</taxon>
    </lineage>
</organism>
<proteinExistence type="predicted"/>